<feature type="domain" description="EamA" evidence="2">
    <location>
        <begin position="5"/>
        <end position="140"/>
    </location>
</feature>
<keyword evidence="1" id="KW-0472">Membrane</keyword>
<dbReference type="Gene3D" id="1.10.3730.20">
    <property type="match status" value="1"/>
</dbReference>
<keyword evidence="1" id="KW-0812">Transmembrane</keyword>
<dbReference type="PANTHER" id="PTHR22911:SF79">
    <property type="entry name" value="MOBA-LIKE NTP TRANSFERASE DOMAIN-CONTAINING PROTEIN"/>
    <property type="match status" value="1"/>
</dbReference>
<name>M7N7U4_9BACT</name>
<feature type="transmembrane region" description="Helical" evidence="1">
    <location>
        <begin position="126"/>
        <end position="145"/>
    </location>
</feature>
<dbReference type="AlphaFoldDB" id="M7N7U4"/>
<feature type="transmembrane region" description="Helical" evidence="1">
    <location>
        <begin position="35"/>
        <end position="55"/>
    </location>
</feature>
<sequence length="303" mass="32036">MTRKLAYLSILAAAVLWGIIGLFITRLYALGFSPTQVVALRLLTAAFLLAGYTLWHNRQLFRIRLSDLRYFIGTGLFSVVLFNWCMFTAIRETSISVATILLYTAPAFVTVLSRLLFGEPLTGRKLLALLATLLGCALVVGFLPWGGGQLSGYGILLGLGSGLFYALYSIFGKWALQRHQPLTVTVYTFVLAALAITPFSGLDSAAPPAAGCHCLLADPGPGLSIHHAGLFTLHPRAAGGGIEPGGYPGHPGAGGSGPYKHSAFWRNPQQLAVCRHWAGAGGCAAGTEAGTSAQGGAHCRYCL</sequence>
<comment type="caution">
    <text evidence="3">The sequence shown here is derived from an EMBL/GenBank/DDBJ whole genome shotgun (WGS) entry which is preliminary data.</text>
</comment>
<feature type="transmembrane region" description="Helical" evidence="1">
    <location>
        <begin position="7"/>
        <end position="29"/>
    </location>
</feature>
<dbReference type="STRING" id="1279009.ADICEAN_01590"/>
<dbReference type="SUPFAM" id="SSF103481">
    <property type="entry name" value="Multidrug resistance efflux transporter EmrE"/>
    <property type="match status" value="1"/>
</dbReference>
<evidence type="ECO:0000259" key="2">
    <source>
        <dbReference type="Pfam" id="PF00892"/>
    </source>
</evidence>
<dbReference type="InterPro" id="IPR037185">
    <property type="entry name" value="EmrE-like"/>
</dbReference>
<feature type="transmembrane region" description="Helical" evidence="1">
    <location>
        <begin position="151"/>
        <end position="170"/>
    </location>
</feature>
<dbReference type="Pfam" id="PF00892">
    <property type="entry name" value="EamA"/>
    <property type="match status" value="2"/>
</dbReference>
<evidence type="ECO:0000313" key="4">
    <source>
        <dbReference type="Proteomes" id="UP000011910"/>
    </source>
</evidence>
<evidence type="ECO:0000313" key="3">
    <source>
        <dbReference type="EMBL" id="EMR03271.1"/>
    </source>
</evidence>
<feature type="domain" description="EamA" evidence="2">
    <location>
        <begin position="153"/>
        <end position="200"/>
    </location>
</feature>
<reference evidence="3 4" key="1">
    <citation type="journal article" date="2013" name="Genome Announc.">
        <title>Draft Genome Sequence of Cesiribacter andamanensis Strain AMV16T, Isolated from a Soil Sample from a Mud Volcano in the Andaman Islands, India.</title>
        <authorList>
            <person name="Shivaji S."/>
            <person name="Ara S."/>
            <person name="Begum Z."/>
            <person name="Srinivas T.N."/>
            <person name="Singh A."/>
            <person name="Kumar Pinnaka A."/>
        </authorList>
    </citation>
    <scope>NUCLEOTIDE SEQUENCE [LARGE SCALE GENOMIC DNA]</scope>
    <source>
        <strain evidence="3 4">AMV16</strain>
    </source>
</reference>
<protein>
    <submittedName>
        <fullName evidence="3">Putative permease, DMT superfamily</fullName>
    </submittedName>
</protein>
<dbReference type="EMBL" id="AODQ01000030">
    <property type="protein sequence ID" value="EMR03271.1"/>
    <property type="molecule type" value="Genomic_DNA"/>
</dbReference>
<dbReference type="Proteomes" id="UP000011910">
    <property type="component" value="Unassembled WGS sequence"/>
</dbReference>
<dbReference type="PATRIC" id="fig|1279009.4.peg.1612"/>
<proteinExistence type="predicted"/>
<gene>
    <name evidence="3" type="ORF">ADICEAN_01590</name>
</gene>
<keyword evidence="4" id="KW-1185">Reference proteome</keyword>
<dbReference type="GO" id="GO:0016020">
    <property type="term" value="C:membrane"/>
    <property type="evidence" value="ECO:0007669"/>
    <property type="project" value="InterPro"/>
</dbReference>
<organism evidence="3 4">
    <name type="scientific">Cesiribacter andamanensis AMV16</name>
    <dbReference type="NCBI Taxonomy" id="1279009"/>
    <lineage>
        <taxon>Bacteria</taxon>
        <taxon>Pseudomonadati</taxon>
        <taxon>Bacteroidota</taxon>
        <taxon>Cytophagia</taxon>
        <taxon>Cytophagales</taxon>
        <taxon>Cesiribacteraceae</taxon>
        <taxon>Cesiribacter</taxon>
    </lineage>
</organism>
<feature type="transmembrane region" description="Helical" evidence="1">
    <location>
        <begin position="182"/>
        <end position="202"/>
    </location>
</feature>
<feature type="transmembrane region" description="Helical" evidence="1">
    <location>
        <begin position="67"/>
        <end position="89"/>
    </location>
</feature>
<dbReference type="eggNOG" id="COG0697">
    <property type="taxonomic scope" value="Bacteria"/>
</dbReference>
<keyword evidence="1" id="KW-1133">Transmembrane helix</keyword>
<dbReference type="InterPro" id="IPR000620">
    <property type="entry name" value="EamA_dom"/>
</dbReference>
<feature type="transmembrane region" description="Helical" evidence="1">
    <location>
        <begin position="95"/>
        <end position="117"/>
    </location>
</feature>
<dbReference type="PANTHER" id="PTHR22911">
    <property type="entry name" value="ACYL-MALONYL CONDENSING ENZYME-RELATED"/>
    <property type="match status" value="1"/>
</dbReference>
<accession>M7N7U4</accession>
<evidence type="ECO:0000256" key="1">
    <source>
        <dbReference type="SAM" id="Phobius"/>
    </source>
</evidence>